<evidence type="ECO:0000256" key="3">
    <source>
        <dbReference type="ARBA" id="ARBA00022801"/>
    </source>
</evidence>
<dbReference type="InterPro" id="IPR027417">
    <property type="entry name" value="P-loop_NTPase"/>
</dbReference>
<dbReference type="InterPro" id="IPR000629">
    <property type="entry name" value="RNA-helicase_DEAD-box_CS"/>
</dbReference>
<keyword evidence="5 7" id="KW-0067">ATP-binding</keyword>
<dbReference type="PROSITE" id="PS51195">
    <property type="entry name" value="Q_MOTIF"/>
    <property type="match status" value="1"/>
</dbReference>
<dbReference type="PROSITE" id="PS00039">
    <property type="entry name" value="DEAD_ATP_HELICASE"/>
    <property type="match status" value="1"/>
</dbReference>
<organism evidence="13 14">
    <name type="scientific">Litoribrevibacter euphylliae</name>
    <dbReference type="NCBI Taxonomy" id="1834034"/>
    <lineage>
        <taxon>Bacteria</taxon>
        <taxon>Pseudomonadati</taxon>
        <taxon>Pseudomonadota</taxon>
        <taxon>Gammaproteobacteria</taxon>
        <taxon>Oceanospirillales</taxon>
        <taxon>Oceanospirillaceae</taxon>
        <taxon>Litoribrevibacter</taxon>
    </lineage>
</organism>
<dbReference type="CDD" id="cd00268">
    <property type="entry name" value="DEADc"/>
    <property type="match status" value="1"/>
</dbReference>
<dbReference type="CDD" id="cd18787">
    <property type="entry name" value="SF2_C_DEAD"/>
    <property type="match status" value="1"/>
</dbReference>
<evidence type="ECO:0000256" key="8">
    <source>
        <dbReference type="PROSITE-ProRule" id="PRU00552"/>
    </source>
</evidence>
<feature type="region of interest" description="Disordered" evidence="9">
    <location>
        <begin position="1"/>
        <end position="102"/>
    </location>
</feature>
<comment type="similarity">
    <text evidence="7">Belongs to the DEAD box helicase family. RhlB subfamily.</text>
</comment>
<gene>
    <name evidence="7 13" type="primary">rhlB</name>
    <name evidence="13" type="ORF">ACFOEK_08985</name>
</gene>
<reference evidence="14" key="1">
    <citation type="journal article" date="2019" name="Int. J. Syst. Evol. Microbiol.">
        <title>The Global Catalogue of Microorganisms (GCM) 10K type strain sequencing project: providing services to taxonomists for standard genome sequencing and annotation.</title>
        <authorList>
            <consortium name="The Broad Institute Genomics Platform"/>
            <consortium name="The Broad Institute Genome Sequencing Center for Infectious Disease"/>
            <person name="Wu L."/>
            <person name="Ma J."/>
        </authorList>
    </citation>
    <scope>NUCLEOTIDE SEQUENCE [LARGE SCALE GENOMIC DNA]</scope>
    <source>
        <strain evidence="14">KCTC 52438</strain>
    </source>
</reference>
<dbReference type="Gene3D" id="3.40.50.300">
    <property type="entry name" value="P-loop containing nucleotide triphosphate hydrolases"/>
    <property type="match status" value="2"/>
</dbReference>
<evidence type="ECO:0000256" key="6">
    <source>
        <dbReference type="ARBA" id="ARBA00022884"/>
    </source>
</evidence>
<accession>A0ABV7HHK8</accession>
<feature type="compositionally biased region" description="Basic residues" evidence="9">
    <location>
        <begin position="70"/>
        <end position="84"/>
    </location>
</feature>
<sequence length="494" mass="55588">MLKALKAWTKRSDDNASGSDKSQKRSSQDKSKSNSNVGKNGNQRTNTKSNSGGQKGRNGGKSQAGGKPHGQPKSKSNKRSHTKPKSRDQHEQKHHKAQMESTWSVEQFVVPEEEGKTRFHDFELHPQLMRGICDSGFSYCTPIQASAIPIALQHKDITGKAQTGTGKTAAFLISVIQNLLNNPYQGERFASEPRVLVLAPTRELALQIEKDAIELTRFTELNVGCVVGGMDYDKQRNLLRNSVVDILIGTPGRLIDFMFKEDVYLDQVEILILDEADRMLDMGFIPDVRKIVRQTPHKEDRQTLLFSATYNDDIIRLTEQWTIDPVRVEIEPEQVTSERVDQRVLLLEASQRYDQLKKIISGDDVGLVIVFLNRRDQTRRLYESLRKDGVKVAILSGDVPQNKRLKTLENFKKGSIKVLVATDVAGRGIHVDDITHVVNYTLPEDPEDYVHRIGRTGRAGRTGHAISFASEDDAFVIPEIEAYVGDKLKMEYVD</sequence>
<dbReference type="SUPFAM" id="SSF52540">
    <property type="entry name" value="P-loop containing nucleoside triphosphate hydrolases"/>
    <property type="match status" value="1"/>
</dbReference>
<evidence type="ECO:0000259" key="12">
    <source>
        <dbReference type="PROSITE" id="PS51195"/>
    </source>
</evidence>
<keyword evidence="14" id="KW-1185">Reference proteome</keyword>
<dbReference type="InterPro" id="IPR023554">
    <property type="entry name" value="RNA_helicase_ATP-dep_RhlB"/>
</dbReference>
<feature type="domain" description="Helicase ATP-binding" evidence="10">
    <location>
        <begin position="148"/>
        <end position="328"/>
    </location>
</feature>
<dbReference type="InterPro" id="IPR001650">
    <property type="entry name" value="Helicase_C-like"/>
</dbReference>
<evidence type="ECO:0000256" key="5">
    <source>
        <dbReference type="ARBA" id="ARBA00022840"/>
    </source>
</evidence>
<protein>
    <recommendedName>
        <fullName evidence="7">ATP-dependent RNA helicase RhlB</fullName>
        <ecNumber evidence="7">3.6.4.13</ecNumber>
    </recommendedName>
</protein>
<dbReference type="PANTHER" id="PTHR47959:SF10">
    <property type="entry name" value="ATP-DEPENDENT RNA HELICASE RHLB"/>
    <property type="match status" value="1"/>
</dbReference>
<keyword evidence="1 7" id="KW-0963">Cytoplasm</keyword>
<keyword evidence="2 7" id="KW-0547">Nucleotide-binding</keyword>
<dbReference type="Pfam" id="PF00270">
    <property type="entry name" value="DEAD"/>
    <property type="match status" value="1"/>
</dbReference>
<evidence type="ECO:0000256" key="1">
    <source>
        <dbReference type="ARBA" id="ARBA00022490"/>
    </source>
</evidence>
<dbReference type="Proteomes" id="UP001595476">
    <property type="component" value="Unassembled WGS sequence"/>
</dbReference>
<dbReference type="InterPro" id="IPR044742">
    <property type="entry name" value="DEAD/DEAH_RhlB"/>
</dbReference>
<evidence type="ECO:0000256" key="9">
    <source>
        <dbReference type="SAM" id="MobiDB-lite"/>
    </source>
</evidence>
<dbReference type="PANTHER" id="PTHR47959">
    <property type="entry name" value="ATP-DEPENDENT RNA HELICASE RHLE-RELATED"/>
    <property type="match status" value="1"/>
</dbReference>
<dbReference type="EMBL" id="JBHRSZ010000004">
    <property type="protein sequence ID" value="MFC3151162.1"/>
    <property type="molecule type" value="Genomic_DNA"/>
</dbReference>
<dbReference type="InterPro" id="IPR014014">
    <property type="entry name" value="RNA_helicase_DEAD_Q_motif"/>
</dbReference>
<feature type="short sequence motif" description="Q motif" evidence="8">
    <location>
        <begin position="117"/>
        <end position="145"/>
    </location>
</feature>
<feature type="compositionally biased region" description="Gly residues" evidence="9">
    <location>
        <begin position="53"/>
        <end position="63"/>
    </location>
</feature>
<dbReference type="InterPro" id="IPR011545">
    <property type="entry name" value="DEAD/DEAH_box_helicase_dom"/>
</dbReference>
<dbReference type="InterPro" id="IPR014001">
    <property type="entry name" value="Helicase_ATP-bd"/>
</dbReference>
<dbReference type="Pfam" id="PF00271">
    <property type="entry name" value="Helicase_C"/>
    <property type="match status" value="1"/>
</dbReference>
<dbReference type="SMART" id="SM00490">
    <property type="entry name" value="HELICc"/>
    <property type="match status" value="1"/>
</dbReference>
<feature type="compositionally biased region" description="Basic and acidic residues" evidence="9">
    <location>
        <begin position="21"/>
        <end position="32"/>
    </location>
</feature>
<evidence type="ECO:0000313" key="14">
    <source>
        <dbReference type="Proteomes" id="UP001595476"/>
    </source>
</evidence>
<dbReference type="PROSITE" id="PS51194">
    <property type="entry name" value="HELICASE_CTER"/>
    <property type="match status" value="1"/>
</dbReference>
<dbReference type="GO" id="GO:0016787">
    <property type="term" value="F:hydrolase activity"/>
    <property type="evidence" value="ECO:0007669"/>
    <property type="project" value="UniProtKB-KW"/>
</dbReference>
<comment type="subcellular location">
    <subcellularLocation>
        <location evidence="7">Cytoplasm</location>
    </subcellularLocation>
</comment>
<evidence type="ECO:0000256" key="4">
    <source>
        <dbReference type="ARBA" id="ARBA00022806"/>
    </source>
</evidence>
<evidence type="ECO:0000256" key="2">
    <source>
        <dbReference type="ARBA" id="ARBA00022741"/>
    </source>
</evidence>
<feature type="domain" description="Helicase C-terminal" evidence="11">
    <location>
        <begin position="352"/>
        <end position="494"/>
    </location>
</feature>
<comment type="catalytic activity">
    <reaction evidence="7">
        <text>ATP + H2O = ADP + phosphate + H(+)</text>
        <dbReference type="Rhea" id="RHEA:13065"/>
        <dbReference type="ChEBI" id="CHEBI:15377"/>
        <dbReference type="ChEBI" id="CHEBI:15378"/>
        <dbReference type="ChEBI" id="CHEBI:30616"/>
        <dbReference type="ChEBI" id="CHEBI:43474"/>
        <dbReference type="ChEBI" id="CHEBI:456216"/>
        <dbReference type="EC" id="3.6.4.13"/>
    </reaction>
</comment>
<comment type="function">
    <text evidence="7">DEAD-box RNA helicase involved in RNA degradation. Has RNA-dependent ATPase activity and unwinds double-stranded RNA.</text>
</comment>
<comment type="caution">
    <text evidence="13">The sequence shown here is derived from an EMBL/GenBank/DDBJ whole genome shotgun (WGS) entry which is preliminary data.</text>
</comment>
<keyword evidence="6 7" id="KW-0694">RNA-binding</keyword>
<dbReference type="HAMAP" id="MF_00661">
    <property type="entry name" value="DEAD_helicase_RhlB"/>
    <property type="match status" value="1"/>
</dbReference>
<evidence type="ECO:0000313" key="13">
    <source>
        <dbReference type="EMBL" id="MFC3151162.1"/>
    </source>
</evidence>
<proteinExistence type="inferred from homology"/>
<dbReference type="InterPro" id="IPR050079">
    <property type="entry name" value="DEAD_box_RNA_helicase"/>
</dbReference>
<evidence type="ECO:0000256" key="7">
    <source>
        <dbReference type="HAMAP-Rule" id="MF_00661"/>
    </source>
</evidence>
<feature type="compositionally biased region" description="Low complexity" evidence="9">
    <location>
        <begin position="33"/>
        <end position="42"/>
    </location>
</feature>
<dbReference type="EC" id="3.6.4.13" evidence="7"/>
<dbReference type="SMART" id="SM00487">
    <property type="entry name" value="DEXDc"/>
    <property type="match status" value="1"/>
</dbReference>
<evidence type="ECO:0000259" key="10">
    <source>
        <dbReference type="PROSITE" id="PS51192"/>
    </source>
</evidence>
<dbReference type="RefSeq" id="WP_386719412.1">
    <property type="nucleotide sequence ID" value="NZ_JBHRSZ010000004.1"/>
</dbReference>
<name>A0ABV7HHK8_9GAMM</name>
<dbReference type="NCBIfam" id="NF002340">
    <property type="entry name" value="PRK01297.1"/>
    <property type="match status" value="1"/>
</dbReference>
<feature type="domain" description="DEAD-box RNA helicase Q" evidence="12">
    <location>
        <begin position="117"/>
        <end position="145"/>
    </location>
</feature>
<evidence type="ECO:0000259" key="11">
    <source>
        <dbReference type="PROSITE" id="PS51194"/>
    </source>
</evidence>
<feature type="compositionally biased region" description="Polar residues" evidence="9">
    <location>
        <begin position="43"/>
        <end position="52"/>
    </location>
</feature>
<dbReference type="PROSITE" id="PS51192">
    <property type="entry name" value="HELICASE_ATP_BIND_1"/>
    <property type="match status" value="1"/>
</dbReference>
<keyword evidence="3 7" id="KW-0378">Hydrolase</keyword>
<comment type="subunit">
    <text evidence="7">Component of the RNA degradosome, which is a multiprotein complex involved in RNA processing and mRNA degradation.</text>
</comment>
<keyword evidence="4 7" id="KW-0347">Helicase</keyword>
<dbReference type="GO" id="GO:0003724">
    <property type="term" value="F:RNA helicase activity"/>
    <property type="evidence" value="ECO:0007669"/>
    <property type="project" value="UniProtKB-EC"/>
</dbReference>